<comment type="caution">
    <text evidence="1">The sequence shown here is derived from an EMBL/GenBank/DDBJ whole genome shotgun (WGS) entry which is preliminary data.</text>
</comment>
<dbReference type="Proteomes" id="UP000324800">
    <property type="component" value="Unassembled WGS sequence"/>
</dbReference>
<organism evidence="1 2">
    <name type="scientific">Streblomastix strix</name>
    <dbReference type="NCBI Taxonomy" id="222440"/>
    <lineage>
        <taxon>Eukaryota</taxon>
        <taxon>Metamonada</taxon>
        <taxon>Preaxostyla</taxon>
        <taxon>Oxymonadida</taxon>
        <taxon>Streblomastigidae</taxon>
        <taxon>Streblomastix</taxon>
    </lineage>
</organism>
<evidence type="ECO:0000313" key="1">
    <source>
        <dbReference type="EMBL" id="KAA6399682.1"/>
    </source>
</evidence>
<protein>
    <submittedName>
        <fullName evidence="1">Uncharacterized protein</fullName>
    </submittedName>
</protein>
<evidence type="ECO:0000313" key="2">
    <source>
        <dbReference type="Proteomes" id="UP000324800"/>
    </source>
</evidence>
<sequence>MHFLAIHEQIEKNVGRVIGFNTPLKATHAPCISQAGVRSLRDVASDQFVIFYRTLPSSALHISSGQLDVSELYGAQAIATRCPITDAVKIDNGEFYQSVNHSEEIAILTAVCCGLFKHIRRALRMLPTKLYEDYADYENYEEAVICNQRALDNSNESRRSNQNLTYDCADNNAAAKERISAEIPVADQIPGEKVFIKFALEAFQIKSLSRLKIINLIISYTAPRDEGYQLQENFDDEGID</sequence>
<dbReference type="EMBL" id="SNRW01000703">
    <property type="protein sequence ID" value="KAA6399682.1"/>
    <property type="molecule type" value="Genomic_DNA"/>
</dbReference>
<name>A0A5J4WYU4_9EUKA</name>
<proteinExistence type="predicted"/>
<gene>
    <name evidence="1" type="ORF">EZS28_004791</name>
</gene>
<dbReference type="AlphaFoldDB" id="A0A5J4WYU4"/>
<accession>A0A5J4WYU4</accession>
<reference evidence="1 2" key="1">
    <citation type="submission" date="2019-03" db="EMBL/GenBank/DDBJ databases">
        <title>Single cell metagenomics reveals metabolic interactions within the superorganism composed of flagellate Streblomastix strix and complex community of Bacteroidetes bacteria on its surface.</title>
        <authorList>
            <person name="Treitli S.C."/>
            <person name="Kolisko M."/>
            <person name="Husnik F."/>
            <person name="Keeling P."/>
            <person name="Hampl V."/>
        </authorList>
    </citation>
    <scope>NUCLEOTIDE SEQUENCE [LARGE SCALE GENOMIC DNA]</scope>
    <source>
        <strain evidence="1">ST1C</strain>
    </source>
</reference>